<organism evidence="12 13">
    <name type="scientific">Corynebacterium phoceense</name>
    <dbReference type="NCBI Taxonomy" id="1686286"/>
    <lineage>
        <taxon>Bacteria</taxon>
        <taxon>Bacillati</taxon>
        <taxon>Actinomycetota</taxon>
        <taxon>Actinomycetes</taxon>
        <taxon>Mycobacteriales</taxon>
        <taxon>Corynebacteriaceae</taxon>
        <taxon>Corynebacterium</taxon>
    </lineage>
</organism>
<dbReference type="SUPFAM" id="SSF52540">
    <property type="entry name" value="P-loop containing nucleoside triphosphate hydrolases"/>
    <property type="match status" value="1"/>
</dbReference>
<comment type="subcellular location">
    <subcellularLocation>
        <location evidence="1 9">Cell membrane</location>
        <topology evidence="1 9">Multi-pass membrane protein</topology>
    </subcellularLocation>
</comment>
<feature type="domain" description="ABC transmembrane type-1" evidence="11">
    <location>
        <begin position="63"/>
        <end position="267"/>
    </location>
</feature>
<evidence type="ECO:0000313" key="12">
    <source>
        <dbReference type="EMBL" id="TQE43738.1"/>
    </source>
</evidence>
<keyword evidence="8 9" id="KW-0472">Membrane</keyword>
<evidence type="ECO:0000256" key="4">
    <source>
        <dbReference type="ARBA" id="ARBA00022692"/>
    </source>
</evidence>
<dbReference type="PANTHER" id="PTHR30183">
    <property type="entry name" value="MOLYBDENUM TRANSPORT SYSTEM PERMEASE PROTEIN MODB"/>
    <property type="match status" value="1"/>
</dbReference>
<evidence type="ECO:0000256" key="6">
    <source>
        <dbReference type="ARBA" id="ARBA00022840"/>
    </source>
</evidence>
<dbReference type="InterPro" id="IPR003439">
    <property type="entry name" value="ABC_transporter-like_ATP-bd"/>
</dbReference>
<dbReference type="PROSITE" id="PS50928">
    <property type="entry name" value="ABC_TM1"/>
    <property type="match status" value="1"/>
</dbReference>
<feature type="transmembrane region" description="Helical" evidence="9">
    <location>
        <begin position="142"/>
        <end position="165"/>
    </location>
</feature>
<sequence length="611" mass="62562">MNATDLESPLRLRRAPVATPVVFTVLGIAAVAYIVGPIIALGLRVPWGRFVEIAARAETREMLIITLAAAAQATVIAVALGVGLAVWLHNLRRGASIVRLLVYVPLAMPPVVAGLALTAAFGRRGLLAPILDALGIQFAFDFSGVVLAHIFVALPFVVVAVDTALRQIDGEILASARGIGLTQWQILGKITAPMTAPAILTGAALAFARSLGEFGTTITFAGSMPGITRTMPLGIYLEREVSTENAYVLSAILIALAIVSLAVAGLPTLVRKTPRQRARELGCLDSARLRELTAPDSAAAVTVSHGDHTTVFPAGTISAIIGENGAGKTTLMNIIAGRVRADVTVDAGGGRVVMLTQRPGLPPTTTALGAVAMVVGREKAAQMLDAAGLADVADARVPTLSGGQAAQVALVRALAARPAVLILDEPLAAVDVASAARWRRFLHATAHDRTTLMVTHNALDVAGLSSFAAVLEGGQVVTAGPTDTLLRTPPTPFVAGLAGLGMLRVTVTSTDEVVCAGTRLRVDTDGLPEGAAALATFRPTAANIVDSDDGLAGKVIAVTATTLADATASVDLGAGVVDVPIDAATADALTPGMNVRCHIPASELKVYAAAS</sequence>
<accession>A0A540R7P2</accession>
<comment type="caution">
    <text evidence="12">The sequence shown here is derived from an EMBL/GenBank/DDBJ whole genome shotgun (WGS) entry which is preliminary data.</text>
</comment>
<dbReference type="Gene3D" id="1.10.3720.10">
    <property type="entry name" value="MetI-like"/>
    <property type="match status" value="1"/>
</dbReference>
<dbReference type="RefSeq" id="WP_141628792.1">
    <property type="nucleotide sequence ID" value="NZ_VHIR01000006.1"/>
</dbReference>
<keyword evidence="7 9" id="KW-1133">Transmembrane helix</keyword>
<gene>
    <name evidence="12" type="ORF">EJK80_05605</name>
</gene>
<dbReference type="GO" id="GO:0005524">
    <property type="term" value="F:ATP binding"/>
    <property type="evidence" value="ECO:0007669"/>
    <property type="project" value="UniProtKB-KW"/>
</dbReference>
<evidence type="ECO:0000256" key="7">
    <source>
        <dbReference type="ARBA" id="ARBA00022989"/>
    </source>
</evidence>
<feature type="domain" description="ABC transporter" evidence="10">
    <location>
        <begin position="287"/>
        <end position="498"/>
    </location>
</feature>
<evidence type="ECO:0000256" key="8">
    <source>
        <dbReference type="ARBA" id="ARBA00023136"/>
    </source>
</evidence>
<evidence type="ECO:0000259" key="10">
    <source>
        <dbReference type="PROSITE" id="PS50893"/>
    </source>
</evidence>
<keyword evidence="2 9" id="KW-0813">Transport</keyword>
<keyword evidence="6 12" id="KW-0067">ATP-binding</keyword>
<feature type="transmembrane region" description="Helical" evidence="9">
    <location>
        <begin position="100"/>
        <end position="122"/>
    </location>
</feature>
<dbReference type="SMART" id="SM00382">
    <property type="entry name" value="AAA"/>
    <property type="match status" value="1"/>
</dbReference>
<comment type="similarity">
    <text evidence="9">Belongs to the binding-protein-dependent transport system permease family.</text>
</comment>
<evidence type="ECO:0000313" key="13">
    <source>
        <dbReference type="Proteomes" id="UP000318080"/>
    </source>
</evidence>
<evidence type="ECO:0000256" key="5">
    <source>
        <dbReference type="ARBA" id="ARBA00022741"/>
    </source>
</evidence>
<dbReference type="InterPro" id="IPR027417">
    <property type="entry name" value="P-loop_NTPase"/>
</dbReference>
<dbReference type="Pfam" id="PF00005">
    <property type="entry name" value="ABC_tran"/>
    <property type="match status" value="1"/>
</dbReference>
<evidence type="ECO:0000259" key="11">
    <source>
        <dbReference type="PROSITE" id="PS50928"/>
    </source>
</evidence>
<feature type="transmembrane region" description="Helical" evidence="9">
    <location>
        <begin position="63"/>
        <end position="88"/>
    </location>
</feature>
<dbReference type="CDD" id="cd06261">
    <property type="entry name" value="TM_PBP2"/>
    <property type="match status" value="1"/>
</dbReference>
<evidence type="ECO:0000256" key="9">
    <source>
        <dbReference type="RuleBase" id="RU363032"/>
    </source>
</evidence>
<keyword evidence="13" id="KW-1185">Reference proteome</keyword>
<dbReference type="PANTHER" id="PTHR30183:SF3">
    <property type="entry name" value="MOLYBDENUM TRANSPORT SYSTEM PERMEASE PROTEIN MODB"/>
    <property type="match status" value="1"/>
</dbReference>
<dbReference type="STRING" id="1686286.GCA_900092335_01481"/>
<dbReference type="PROSITE" id="PS50893">
    <property type="entry name" value="ABC_TRANSPORTER_2"/>
    <property type="match status" value="1"/>
</dbReference>
<dbReference type="InterPro" id="IPR003593">
    <property type="entry name" value="AAA+_ATPase"/>
</dbReference>
<dbReference type="InterPro" id="IPR000515">
    <property type="entry name" value="MetI-like"/>
</dbReference>
<name>A0A540R7P2_9CORY</name>
<keyword evidence="3" id="KW-1003">Cell membrane</keyword>
<protein>
    <submittedName>
        <fullName evidence="12">ATP-binding cassette domain-containing protein</fullName>
    </submittedName>
</protein>
<dbReference type="AlphaFoldDB" id="A0A540R7P2"/>
<evidence type="ECO:0000256" key="3">
    <source>
        <dbReference type="ARBA" id="ARBA00022475"/>
    </source>
</evidence>
<dbReference type="Gene3D" id="3.40.50.300">
    <property type="entry name" value="P-loop containing nucleotide triphosphate hydrolases"/>
    <property type="match status" value="1"/>
</dbReference>
<keyword evidence="4 9" id="KW-0812">Transmembrane</keyword>
<dbReference type="Pfam" id="PF00528">
    <property type="entry name" value="BPD_transp_1"/>
    <property type="match status" value="1"/>
</dbReference>
<evidence type="ECO:0000256" key="2">
    <source>
        <dbReference type="ARBA" id="ARBA00022448"/>
    </source>
</evidence>
<reference evidence="12 13" key="1">
    <citation type="submission" date="2019-06" db="EMBL/GenBank/DDBJ databases">
        <title>Draft genome of C. phoceense Strain 272.</title>
        <authorList>
            <person name="Pacheco L.G.C."/>
            <person name="Barberis C.M."/>
            <person name="Almuzara M.N."/>
            <person name="Traglia G.M."/>
            <person name="Santos C.S."/>
            <person name="Rocha D.J.P.G."/>
            <person name="Aguiar E.R.G.R."/>
            <person name="Vay C.A."/>
        </authorList>
    </citation>
    <scope>NUCLEOTIDE SEQUENCE [LARGE SCALE GENOMIC DNA]</scope>
    <source>
        <strain evidence="12 13">272</strain>
    </source>
</reference>
<dbReference type="GO" id="GO:0016887">
    <property type="term" value="F:ATP hydrolysis activity"/>
    <property type="evidence" value="ECO:0007669"/>
    <property type="project" value="InterPro"/>
</dbReference>
<evidence type="ECO:0000256" key="1">
    <source>
        <dbReference type="ARBA" id="ARBA00004651"/>
    </source>
</evidence>
<dbReference type="EMBL" id="VHIR01000006">
    <property type="protein sequence ID" value="TQE43738.1"/>
    <property type="molecule type" value="Genomic_DNA"/>
</dbReference>
<feature type="transmembrane region" description="Helical" evidence="9">
    <location>
        <begin position="246"/>
        <end position="270"/>
    </location>
</feature>
<dbReference type="Proteomes" id="UP000318080">
    <property type="component" value="Unassembled WGS sequence"/>
</dbReference>
<feature type="transmembrane region" description="Helical" evidence="9">
    <location>
        <begin position="21"/>
        <end position="43"/>
    </location>
</feature>
<keyword evidence="5" id="KW-0547">Nucleotide-binding</keyword>
<dbReference type="InterPro" id="IPR035906">
    <property type="entry name" value="MetI-like_sf"/>
</dbReference>
<dbReference type="GO" id="GO:0005886">
    <property type="term" value="C:plasma membrane"/>
    <property type="evidence" value="ECO:0007669"/>
    <property type="project" value="UniProtKB-SubCell"/>
</dbReference>
<dbReference type="SUPFAM" id="SSF161098">
    <property type="entry name" value="MetI-like"/>
    <property type="match status" value="1"/>
</dbReference>
<proteinExistence type="inferred from homology"/>
<dbReference type="GO" id="GO:0055085">
    <property type="term" value="P:transmembrane transport"/>
    <property type="evidence" value="ECO:0007669"/>
    <property type="project" value="InterPro"/>
</dbReference>